<evidence type="ECO:0000313" key="3">
    <source>
        <dbReference type="Proteomes" id="UP000324800"/>
    </source>
</evidence>
<feature type="compositionally biased region" description="Acidic residues" evidence="1">
    <location>
        <begin position="332"/>
        <end position="342"/>
    </location>
</feature>
<evidence type="ECO:0000256" key="1">
    <source>
        <dbReference type="SAM" id="MobiDB-lite"/>
    </source>
</evidence>
<feature type="region of interest" description="Disordered" evidence="1">
    <location>
        <begin position="288"/>
        <end position="383"/>
    </location>
</feature>
<dbReference type="EMBL" id="SNRW01003756">
    <property type="protein sequence ID" value="KAA6388991.1"/>
    <property type="molecule type" value="Genomic_DNA"/>
</dbReference>
<feature type="region of interest" description="Disordered" evidence="1">
    <location>
        <begin position="43"/>
        <end position="104"/>
    </location>
</feature>
<feature type="region of interest" description="Disordered" evidence="1">
    <location>
        <begin position="200"/>
        <end position="221"/>
    </location>
</feature>
<organism evidence="2 3">
    <name type="scientific">Streblomastix strix</name>
    <dbReference type="NCBI Taxonomy" id="222440"/>
    <lineage>
        <taxon>Eukaryota</taxon>
        <taxon>Metamonada</taxon>
        <taxon>Preaxostyla</taxon>
        <taxon>Oxymonadida</taxon>
        <taxon>Streblomastigidae</taxon>
        <taxon>Streblomastix</taxon>
    </lineage>
</organism>
<dbReference type="AlphaFoldDB" id="A0A5J4W250"/>
<feature type="compositionally biased region" description="Polar residues" evidence="1">
    <location>
        <begin position="89"/>
        <end position="104"/>
    </location>
</feature>
<name>A0A5J4W250_9EUKA</name>
<comment type="caution">
    <text evidence="2">The sequence shown here is derived from an EMBL/GenBank/DDBJ whole genome shotgun (WGS) entry which is preliminary data.</text>
</comment>
<dbReference type="Proteomes" id="UP000324800">
    <property type="component" value="Unassembled WGS sequence"/>
</dbReference>
<reference evidence="2 3" key="1">
    <citation type="submission" date="2019-03" db="EMBL/GenBank/DDBJ databases">
        <title>Single cell metagenomics reveals metabolic interactions within the superorganism composed of flagellate Streblomastix strix and complex community of Bacteroidetes bacteria on its surface.</title>
        <authorList>
            <person name="Treitli S.C."/>
            <person name="Kolisko M."/>
            <person name="Husnik F."/>
            <person name="Keeling P."/>
            <person name="Hampl V."/>
        </authorList>
    </citation>
    <scope>NUCLEOTIDE SEQUENCE [LARGE SCALE GENOMIC DNA]</scope>
    <source>
        <strain evidence="2">ST1C</strain>
    </source>
</reference>
<proteinExistence type="predicted"/>
<evidence type="ECO:0000313" key="2">
    <source>
        <dbReference type="EMBL" id="KAA6388991.1"/>
    </source>
</evidence>
<feature type="region of interest" description="Disordered" evidence="1">
    <location>
        <begin position="1"/>
        <end position="28"/>
    </location>
</feature>
<sequence length="383" mass="43647">QTRKRTKTKRHRRFTVQRKGPTSALKLKQKTALNANLALNVDTIDNNDNQPRIDAHTHKYLQPNKDSKSEDDWLSGPEDEDKSGERKSQLNLEESNIGQVNGNNINDKIKLSHMKQNNLSSKNEFSGKQNKTKNQSHSSSNGRNQNKPKKQNISSNQGSNKLLRNNKSNVQNFDYYPNYPQLGQYITQGIGVPKSARLRNRQNGVDNNQIQSETKKGNDEGIHRIKDTIIDTKISNQLPMRSLRRQSYLGSSNPNEDIQRASDISNEQQIDVMSTGDSNEMRINIAMKRQRNQNKDETEIIGLPQNEQQMNKGIQKRRSKISNKGQVSGKEEETDTFTDNELENIINKHDGDKGNKRRRVDESGDQESSSESILPSVPLDHDH</sequence>
<feature type="compositionally biased region" description="Basic and acidic residues" evidence="1">
    <location>
        <begin position="346"/>
        <end position="362"/>
    </location>
</feature>
<gene>
    <name evidence="2" type="ORF">EZS28_015484</name>
</gene>
<feature type="region of interest" description="Disordered" evidence="1">
    <location>
        <begin position="120"/>
        <end position="164"/>
    </location>
</feature>
<protein>
    <submittedName>
        <fullName evidence="2">Uncharacterized protein</fullName>
    </submittedName>
</protein>
<feature type="compositionally biased region" description="Basic residues" evidence="1">
    <location>
        <begin position="1"/>
        <end position="16"/>
    </location>
</feature>
<feature type="compositionally biased region" description="Polar residues" evidence="1">
    <location>
        <begin position="201"/>
        <end position="212"/>
    </location>
</feature>
<feature type="non-terminal residue" evidence="2">
    <location>
        <position position="1"/>
    </location>
</feature>
<accession>A0A5J4W250</accession>